<evidence type="ECO:0000313" key="9">
    <source>
        <dbReference type="EMBL" id="KAK2173958.1"/>
    </source>
</evidence>
<dbReference type="Proteomes" id="UP001209878">
    <property type="component" value="Unassembled WGS sequence"/>
</dbReference>
<dbReference type="PANTHER" id="PTHR20855">
    <property type="entry name" value="ADIPOR/PROGESTIN RECEPTOR-RELATED"/>
    <property type="match status" value="1"/>
</dbReference>
<keyword evidence="3 8" id="KW-0812">Transmembrane</keyword>
<feature type="transmembrane region" description="Helical" evidence="8">
    <location>
        <begin position="142"/>
        <end position="164"/>
    </location>
</feature>
<dbReference type="Pfam" id="PF03006">
    <property type="entry name" value="HlyIII"/>
    <property type="match status" value="1"/>
</dbReference>
<keyword evidence="4 8" id="KW-1133">Transmembrane helix</keyword>
<dbReference type="GO" id="GO:0038023">
    <property type="term" value="F:signaling receptor activity"/>
    <property type="evidence" value="ECO:0007669"/>
    <property type="project" value="TreeGrafter"/>
</dbReference>
<accession>A0AAD9KLV2</accession>
<dbReference type="EMBL" id="JAODUO010000840">
    <property type="protein sequence ID" value="KAK2173958.1"/>
    <property type="molecule type" value="Genomic_DNA"/>
</dbReference>
<feature type="binding site" evidence="6">
    <location>
        <position position="252"/>
    </location>
    <ligand>
        <name>Zn(2+)</name>
        <dbReference type="ChEBI" id="CHEBI:29105"/>
    </ligand>
</feature>
<feature type="region of interest" description="Disordered" evidence="7">
    <location>
        <begin position="318"/>
        <end position="353"/>
    </location>
</feature>
<dbReference type="PANTHER" id="PTHR20855:SF141">
    <property type="entry name" value="MEMBRANE PROGESTIN RECEPTOR GAMMA-B-LIKE"/>
    <property type="match status" value="1"/>
</dbReference>
<evidence type="ECO:0000256" key="4">
    <source>
        <dbReference type="ARBA" id="ARBA00022989"/>
    </source>
</evidence>
<evidence type="ECO:0000256" key="2">
    <source>
        <dbReference type="ARBA" id="ARBA00007018"/>
    </source>
</evidence>
<gene>
    <name evidence="9" type="ORF">NP493_841g02000</name>
</gene>
<comment type="subcellular location">
    <subcellularLocation>
        <location evidence="1">Membrane</location>
        <topology evidence="1">Multi-pass membrane protein</topology>
    </subcellularLocation>
</comment>
<evidence type="ECO:0000256" key="1">
    <source>
        <dbReference type="ARBA" id="ARBA00004141"/>
    </source>
</evidence>
<feature type="binding site" evidence="6">
    <location>
        <position position="101"/>
    </location>
    <ligand>
        <name>Zn(2+)</name>
        <dbReference type="ChEBI" id="CHEBI:29105"/>
    </ligand>
</feature>
<comment type="similarity">
    <text evidence="2">Belongs to the ADIPOR family.</text>
</comment>
<feature type="transmembrane region" description="Helical" evidence="8">
    <location>
        <begin position="83"/>
        <end position="103"/>
    </location>
</feature>
<feature type="transmembrane region" description="Helical" evidence="8">
    <location>
        <begin position="115"/>
        <end position="136"/>
    </location>
</feature>
<keyword evidence="6" id="KW-0862">Zinc</keyword>
<dbReference type="InterPro" id="IPR004254">
    <property type="entry name" value="AdipoR/HlyIII-related"/>
</dbReference>
<evidence type="ECO:0000256" key="6">
    <source>
        <dbReference type="PIRSR" id="PIRSR604254-1"/>
    </source>
</evidence>
<keyword evidence="5 8" id="KW-0472">Membrane</keyword>
<proteinExistence type="inferred from homology"/>
<keyword evidence="6" id="KW-0479">Metal-binding</keyword>
<evidence type="ECO:0000256" key="8">
    <source>
        <dbReference type="SAM" id="Phobius"/>
    </source>
</evidence>
<evidence type="ECO:0000313" key="10">
    <source>
        <dbReference type="Proteomes" id="UP001209878"/>
    </source>
</evidence>
<protein>
    <recommendedName>
        <fullName evidence="11">Membrane progestin receptor gamma</fullName>
    </recommendedName>
</protein>
<keyword evidence="10" id="KW-1185">Reference proteome</keyword>
<reference evidence="9" key="1">
    <citation type="journal article" date="2023" name="Mol. Biol. Evol.">
        <title>Third-Generation Sequencing Reveals the Adaptive Role of the Epigenome in Three Deep-Sea Polychaetes.</title>
        <authorList>
            <person name="Perez M."/>
            <person name="Aroh O."/>
            <person name="Sun Y."/>
            <person name="Lan Y."/>
            <person name="Juniper S.K."/>
            <person name="Young C.R."/>
            <person name="Angers B."/>
            <person name="Qian P.Y."/>
        </authorList>
    </citation>
    <scope>NUCLEOTIDE SEQUENCE</scope>
    <source>
        <strain evidence="9">R07B-5</strain>
    </source>
</reference>
<feature type="compositionally biased region" description="Basic and acidic residues" evidence="7">
    <location>
        <begin position="334"/>
        <end position="347"/>
    </location>
</feature>
<evidence type="ECO:0008006" key="11">
    <source>
        <dbReference type="Google" id="ProtNLM"/>
    </source>
</evidence>
<feature type="transmembrane region" description="Helical" evidence="8">
    <location>
        <begin position="286"/>
        <end position="307"/>
    </location>
</feature>
<comment type="caution">
    <text evidence="9">The sequence shown here is derived from an EMBL/GenBank/DDBJ whole genome shotgun (WGS) entry which is preliminary data.</text>
</comment>
<evidence type="ECO:0000256" key="7">
    <source>
        <dbReference type="SAM" id="MobiDB-lite"/>
    </source>
</evidence>
<organism evidence="9 10">
    <name type="scientific">Ridgeia piscesae</name>
    <name type="common">Tubeworm</name>
    <dbReference type="NCBI Taxonomy" id="27915"/>
    <lineage>
        <taxon>Eukaryota</taxon>
        <taxon>Metazoa</taxon>
        <taxon>Spiralia</taxon>
        <taxon>Lophotrochozoa</taxon>
        <taxon>Annelida</taxon>
        <taxon>Polychaeta</taxon>
        <taxon>Sedentaria</taxon>
        <taxon>Canalipalpata</taxon>
        <taxon>Sabellida</taxon>
        <taxon>Siboglinidae</taxon>
        <taxon>Ridgeia</taxon>
    </lineage>
</organism>
<dbReference type="AlphaFoldDB" id="A0AAD9KLV2"/>
<evidence type="ECO:0000256" key="3">
    <source>
        <dbReference type="ARBA" id="ARBA00022692"/>
    </source>
</evidence>
<name>A0AAD9KLV2_RIDPI</name>
<dbReference type="GO" id="GO:0046872">
    <property type="term" value="F:metal ion binding"/>
    <property type="evidence" value="ECO:0007669"/>
    <property type="project" value="UniProtKB-KW"/>
</dbReference>
<evidence type="ECO:0000256" key="5">
    <source>
        <dbReference type="ARBA" id="ARBA00023136"/>
    </source>
</evidence>
<dbReference type="GO" id="GO:0016020">
    <property type="term" value="C:membrane"/>
    <property type="evidence" value="ECO:0007669"/>
    <property type="project" value="UniProtKB-SubCell"/>
</dbReference>
<sequence length="353" mass="40014">MFTPSARLYRIDQVPDHFREQFIISGYRHPRSSLKQCMRSIFEPTNETANFWTHFLPAVVFMRELYVMSRELDFVRDPYTYPMLAYLLSTCLFPTTSSLAHILNTMSDRARHICFFVDYLGISVYSLGVAIAYRAYSFPESLLGTLFADVFLVVAGVNTVCALFMSCETRFMRTGVWQKVFRVAAFCVPYLFDSLPLAYHIVVADGGGGSLYLHKLQFVFAFAACALYTSHIPERFSPGRFDIVGHSHQLFHICSGVASYFQILGVKHDLKARRGHLVANRHVLSFGMSIALIGGATLLGLTVLWAYSNRLDRVMSAEKRRTQTTKKPAAMMDGKTDAEMTRRRIGDGKNTQH</sequence>
<feature type="transmembrane region" description="Helical" evidence="8">
    <location>
        <begin position="176"/>
        <end position="192"/>
    </location>
</feature>
<feature type="binding site" evidence="6">
    <location>
        <position position="248"/>
    </location>
    <ligand>
        <name>Zn(2+)</name>
        <dbReference type="ChEBI" id="CHEBI:29105"/>
    </ligand>
</feature>